<name>A0A164H982_9CRUS</name>
<accession>A0A164H982</accession>
<dbReference type="STRING" id="35525.A0A164H982"/>
<comment type="caution">
    <text evidence="1">The sequence shown here is derived from an EMBL/GenBank/DDBJ whole genome shotgun (WGS) entry which is preliminary data.</text>
</comment>
<evidence type="ECO:0000313" key="1">
    <source>
        <dbReference type="EMBL" id="KZR99868.1"/>
    </source>
</evidence>
<proteinExistence type="predicted"/>
<dbReference type="Proteomes" id="UP000076858">
    <property type="component" value="Unassembled WGS sequence"/>
</dbReference>
<dbReference type="OrthoDB" id="6374244at2759"/>
<feature type="non-terminal residue" evidence="1">
    <location>
        <position position="218"/>
    </location>
</feature>
<sequence>IRSKQESIVVALNPDNIAKKRDVLEEGKKLPQDVQDKINIRTFELIVAEVLPLSIIESVYFRNYSKEIDSRVNVLCMKSLKLLIAKEFVKFKSHIKNEFQMAMHVCLTADVWGAKRHSFMGVTAHWLKMLPDGTIIRMSAAISCLRFPGSHTHDKVAEYIKQVMDEYGLPAYKVSHVVTDNGSNFVKTFKQFSVSKVLSKSFYLKHLFISNMNFVGRN</sequence>
<protein>
    <recommendedName>
        <fullName evidence="3">DUF659 domain-containing protein</fullName>
    </recommendedName>
</protein>
<dbReference type="EMBL" id="LRGB01012417">
    <property type="protein sequence ID" value="KZR99868.1"/>
    <property type="molecule type" value="Genomic_DNA"/>
</dbReference>
<keyword evidence="2" id="KW-1185">Reference proteome</keyword>
<evidence type="ECO:0008006" key="3">
    <source>
        <dbReference type="Google" id="ProtNLM"/>
    </source>
</evidence>
<evidence type="ECO:0000313" key="2">
    <source>
        <dbReference type="Proteomes" id="UP000076858"/>
    </source>
</evidence>
<dbReference type="AlphaFoldDB" id="A0A164H982"/>
<reference evidence="1 2" key="1">
    <citation type="submission" date="2016-03" db="EMBL/GenBank/DDBJ databases">
        <title>EvidentialGene: Evidence-directed Construction of Genes on Genomes.</title>
        <authorList>
            <person name="Gilbert D.G."/>
            <person name="Choi J.-H."/>
            <person name="Mockaitis K."/>
            <person name="Colbourne J."/>
            <person name="Pfrender M."/>
        </authorList>
    </citation>
    <scope>NUCLEOTIDE SEQUENCE [LARGE SCALE GENOMIC DNA]</scope>
    <source>
        <strain evidence="1 2">Xinb3</strain>
        <tissue evidence="1">Complete organism</tissue>
    </source>
</reference>
<dbReference type="PANTHER" id="PTHR47501">
    <property type="entry name" value="TRANSPOSASE-RELATED"/>
    <property type="match status" value="1"/>
</dbReference>
<dbReference type="SUPFAM" id="SSF53098">
    <property type="entry name" value="Ribonuclease H-like"/>
    <property type="match status" value="1"/>
</dbReference>
<gene>
    <name evidence="1" type="ORF">APZ42_004099</name>
</gene>
<dbReference type="InterPro" id="IPR012337">
    <property type="entry name" value="RNaseH-like_sf"/>
</dbReference>
<organism evidence="1 2">
    <name type="scientific">Daphnia magna</name>
    <dbReference type="NCBI Taxonomy" id="35525"/>
    <lineage>
        <taxon>Eukaryota</taxon>
        <taxon>Metazoa</taxon>
        <taxon>Ecdysozoa</taxon>
        <taxon>Arthropoda</taxon>
        <taxon>Crustacea</taxon>
        <taxon>Branchiopoda</taxon>
        <taxon>Diplostraca</taxon>
        <taxon>Cladocera</taxon>
        <taxon>Anomopoda</taxon>
        <taxon>Daphniidae</taxon>
        <taxon>Daphnia</taxon>
    </lineage>
</organism>
<feature type="non-terminal residue" evidence="1">
    <location>
        <position position="1"/>
    </location>
</feature>